<dbReference type="EMBL" id="JBHSAV010000023">
    <property type="protein sequence ID" value="MFC3976263.1"/>
    <property type="molecule type" value="Genomic_DNA"/>
</dbReference>
<accession>A0ABV8ELP5</accession>
<dbReference type="Proteomes" id="UP001595766">
    <property type="component" value="Unassembled WGS sequence"/>
</dbReference>
<dbReference type="RefSeq" id="WP_241290894.1">
    <property type="nucleotide sequence ID" value="NZ_JAKZGR010000001.1"/>
</dbReference>
<reference evidence="2" key="1">
    <citation type="journal article" date="2019" name="Int. J. Syst. Evol. Microbiol.">
        <title>The Global Catalogue of Microorganisms (GCM) 10K type strain sequencing project: providing services to taxonomists for standard genome sequencing and annotation.</title>
        <authorList>
            <consortium name="The Broad Institute Genomics Platform"/>
            <consortium name="The Broad Institute Genome Sequencing Center for Infectious Disease"/>
            <person name="Wu L."/>
            <person name="Ma J."/>
        </authorList>
    </citation>
    <scope>NUCLEOTIDE SEQUENCE [LARGE SCALE GENOMIC DNA]</scope>
    <source>
        <strain evidence="2">CECT 8551</strain>
    </source>
</reference>
<evidence type="ECO:0000313" key="1">
    <source>
        <dbReference type="EMBL" id="MFC3976263.1"/>
    </source>
</evidence>
<organism evidence="1 2">
    <name type="scientific">Belliella kenyensis</name>
    <dbReference type="NCBI Taxonomy" id="1472724"/>
    <lineage>
        <taxon>Bacteria</taxon>
        <taxon>Pseudomonadati</taxon>
        <taxon>Bacteroidota</taxon>
        <taxon>Cytophagia</taxon>
        <taxon>Cytophagales</taxon>
        <taxon>Cyclobacteriaceae</taxon>
        <taxon>Belliella</taxon>
    </lineage>
</organism>
<evidence type="ECO:0000313" key="2">
    <source>
        <dbReference type="Proteomes" id="UP001595766"/>
    </source>
</evidence>
<gene>
    <name evidence="1" type="ORF">ACFOUP_07730</name>
</gene>
<keyword evidence="2" id="KW-1185">Reference proteome</keyword>
<sequence length="1319" mass="150407">MKLFDIPSGYKSFADNQLLTAAQLNLLIHYLDSQDRLSRLALTGAGIVCGFDVSYDNQVLTISQGSALTTDGDLIKLHSKVANKITTALTIPKIDFVGYAPFNNHKVEYPRFLDEKKSYIPIFELLTASEIKASSGAKKLTEINITDMVVVLYLENYSKPYDVCNTTDCDSQGIPETFNLKYFMIHAKDVENYLLPKDAIFQQFKAIKGLPQPDFQINRILAKELISNDGKIDLNKYNQVCLSTATKFNKLCLDLFGTLHTALGFQIPEILRSKNVYTPKVFPNSQYNYNFLTDLISTYNEILNLTLKLDSICNHPIDAFPKHLLLGNHKDTTYRHKFYKSKAISSDHDIRSKITSLLHRFEAKINNYQQSNTLAIELRPSIQRADLSDKAIPRYYTSNEALRSFWKFGLSDLDQQSINNESRFRQQLSHLDFVRIEGSYSKNWANALATINQKRIEYGLNFDVICLNADLVIDDINLDQYPIHFQDLHAQYSAWKAQQSCLLQTVSAFLTGFSTKPDGGHGHIKDFFEREIVGIELPASYASSRYANVMIEDERYASKSSSIASILKLGSSSTSPITEEKKTSSDIQYETEATKYSKINPSYYSLIVYDGAEDIGKGFESIQYVNTNLSYHDYVAVFESDIKKVIPNLNEWLQIDKDIRVTYPTRLMAAINVYINRIPKDINAVNENSLRLFESALENLCTLTNDAFSLITETINDPQNDYIRKNFEEHYTAILNRLKENCCAADFLKVILLEINERKKMILHATKFENFVAQHPGLEHMAGVPEAGTFVLLYQSKDNSVIADFALPYRCCSKQPAISFMVTPPVEKVKEVKFNIDSVICKSADETISVPFELDPSDADIQLVNPLPGISIEKHAIKVDKNFKSFEIPIQFMTDKKLLEKTLTVLQKGNLSLSYEYNEQKEIHVVKSNINTNKYQWSINGKEVKSTRSDELIIEEKLKEEITILLEVVTACEKASAKLSISPKDNDQTVVFTIPNQVCKHPKQQVAVAFATVPQNTKVTLESNYAGLSIKDSSLIISAAFTAFNSPISFMINGKLIDQTIKVLAREVVELVYQFDEKLNSYFISSNVSVNNFTWYLNSQKLDAESSDRLILKSVPSGKNEVLLSIQTPCGVETAVLDFEHLEKNEFECSSTAQERLNDYKKQMVKYVNQKEIGETLMNDLTYLQQVVLLYEKAPENFLNGREIGNLDMARYTFESLNSRIFQEEYSKYREDLLEVYILSMLMVYAMLLCLDERFSKEYQWAFTMVLNTIEWHTEHSLYRKKIETLSPFVKELIETRLKMGVDKSEDPIVMHLSKLSNS</sequence>
<comment type="caution">
    <text evidence="1">The sequence shown here is derived from an EMBL/GenBank/DDBJ whole genome shotgun (WGS) entry which is preliminary data.</text>
</comment>
<protein>
    <submittedName>
        <fullName evidence="1">Uncharacterized protein</fullName>
    </submittedName>
</protein>
<name>A0ABV8ELP5_9BACT</name>
<proteinExistence type="predicted"/>